<keyword evidence="3" id="KW-1185">Reference proteome</keyword>
<dbReference type="EMBL" id="JAPVES010000030">
    <property type="protein sequence ID" value="MCZ3372491.1"/>
    <property type="molecule type" value="Genomic_DNA"/>
</dbReference>
<name>A0A9E5DI24_9EURY</name>
<proteinExistence type="predicted"/>
<comment type="caution">
    <text evidence="1">The sequence shown here is derived from an EMBL/GenBank/DDBJ whole genome shotgun (WGS) entry which is preliminary data.</text>
</comment>
<accession>A0A9E5DI24</accession>
<sequence length="73" mass="8823">MKVENELLTITYTRYIHFKNQEDTNKFAKILLNNGHYFAVQKNSLWVRINEYKEESLEEEIEIKNLLVDFGKK</sequence>
<dbReference type="AlphaFoldDB" id="A0A9E5DI24"/>
<protein>
    <submittedName>
        <fullName evidence="1">Uncharacterized protein</fullName>
    </submittedName>
</protein>
<reference evidence="1" key="1">
    <citation type="submission" date="2022-12" db="EMBL/GenBank/DDBJ databases">
        <title>Reclassification of two methanogenic archaea species isolated from the Kolyma lowland permafrost.</title>
        <authorList>
            <person name="Trubitsyn V.E."/>
            <person name="Rivkina E.M."/>
            <person name="Shcherbakova V.A."/>
        </authorList>
    </citation>
    <scope>NUCLEOTIDE SEQUENCE</scope>
    <source>
        <strain evidence="1">M2</strain>
        <strain evidence="2">MK4</strain>
    </source>
</reference>
<evidence type="ECO:0000313" key="2">
    <source>
        <dbReference type="EMBL" id="MCZ3372491.1"/>
    </source>
</evidence>
<organism evidence="1 3">
    <name type="scientific">Methanobacterium veterum</name>
    <dbReference type="NCBI Taxonomy" id="408577"/>
    <lineage>
        <taxon>Archaea</taxon>
        <taxon>Methanobacteriati</taxon>
        <taxon>Methanobacteriota</taxon>
        <taxon>Methanomada group</taxon>
        <taxon>Methanobacteria</taxon>
        <taxon>Methanobacteriales</taxon>
        <taxon>Methanobacteriaceae</taxon>
        <taxon>Methanobacterium</taxon>
    </lineage>
</organism>
<dbReference type="RefSeq" id="WP_048080070.1">
    <property type="nucleotide sequence ID" value="NZ_JAPVER010000018.1"/>
</dbReference>
<evidence type="ECO:0000313" key="1">
    <source>
        <dbReference type="EMBL" id="MCZ3364737.1"/>
    </source>
</evidence>
<dbReference type="Proteomes" id="UP001074446">
    <property type="component" value="Unassembled WGS sequence"/>
</dbReference>
<dbReference type="Proteomes" id="UP001068021">
    <property type="component" value="Unassembled WGS sequence"/>
</dbReference>
<dbReference type="EMBL" id="JAPVER010000018">
    <property type="protein sequence ID" value="MCZ3364737.1"/>
    <property type="molecule type" value="Genomic_DNA"/>
</dbReference>
<gene>
    <name evidence="2" type="ORF">O3H35_07585</name>
    <name evidence="1" type="ORF">O3H54_02470</name>
</gene>
<evidence type="ECO:0000313" key="3">
    <source>
        <dbReference type="Proteomes" id="UP001068021"/>
    </source>
</evidence>